<dbReference type="Proteomes" id="UP000003645">
    <property type="component" value="Chromosome"/>
</dbReference>
<keyword evidence="2" id="KW-1185">Reference proteome</keyword>
<dbReference type="EMBL" id="CP011013">
    <property type="protein sequence ID" value="AJT50144.1"/>
    <property type="molecule type" value="Genomic_DNA"/>
</dbReference>
<dbReference type="HOGENOM" id="CLU_144209_0_0_9"/>
<sequence length="115" mass="12778">MQIKVNGKDVNLNFGVRFIRELDQKAGLTLTVQGIKQNFGMALTKVIPALQSYDVAVLAELLYCAAWDNQKRPSLSDIDAFLDDTNTDIDKLFDDVQEELKSSNAARTATKNLKA</sequence>
<name>A0A0D4CJB7_LIMMU</name>
<organism evidence="1 2">
    <name type="scientific">Limosilactobacillus mucosae LM1</name>
    <dbReference type="NCBI Taxonomy" id="1130798"/>
    <lineage>
        <taxon>Bacteria</taxon>
        <taxon>Bacillati</taxon>
        <taxon>Bacillota</taxon>
        <taxon>Bacilli</taxon>
        <taxon>Lactobacillales</taxon>
        <taxon>Lactobacillaceae</taxon>
        <taxon>Limosilactobacillus</taxon>
    </lineage>
</organism>
<evidence type="ECO:0000313" key="2">
    <source>
        <dbReference type="Proteomes" id="UP000003645"/>
    </source>
</evidence>
<dbReference type="RefSeq" id="WP_006500012.1">
    <property type="nucleotide sequence ID" value="NZ_CP011013.1"/>
</dbReference>
<dbReference type="KEGG" id="lmu:LBLM1_03030"/>
<dbReference type="InterPro" id="IPR024410">
    <property type="entry name" value="Phage_TAC_12"/>
</dbReference>
<dbReference type="OrthoDB" id="2067392at2"/>
<reference evidence="1 2" key="1">
    <citation type="journal article" date="2012" name="J. Bacteriol.">
        <title>Genome sequence of Lactobacillus mucosae LM1, isolated from piglet feces.</title>
        <authorList>
            <person name="Lee J.H."/>
            <person name="Valeriano V.D."/>
            <person name="Shin Y.R."/>
            <person name="Chae J.P."/>
            <person name="Kim G.B."/>
            <person name="Ham J.S."/>
            <person name="Chun J."/>
            <person name="Kang D.K."/>
        </authorList>
    </citation>
    <scope>NUCLEOTIDE SEQUENCE [LARGE SCALE GENOMIC DNA]</scope>
    <source>
        <strain evidence="1 2">LM1</strain>
    </source>
</reference>
<accession>A0A0D4CJB7</accession>
<dbReference type="Pfam" id="PF12363">
    <property type="entry name" value="Phage_TAC_12"/>
    <property type="match status" value="1"/>
</dbReference>
<protein>
    <submittedName>
        <fullName evidence="1">Phage protein</fullName>
    </submittedName>
</protein>
<gene>
    <name evidence="1" type="ORF">LBLM1_03030</name>
</gene>
<dbReference type="AlphaFoldDB" id="A0A0D4CJB7"/>
<dbReference type="STRING" id="1130798.LBLM1_03030"/>
<evidence type="ECO:0000313" key="1">
    <source>
        <dbReference type="EMBL" id="AJT50144.1"/>
    </source>
</evidence>
<proteinExistence type="predicted"/>